<reference evidence="1" key="1">
    <citation type="journal article" date="2014" name="Front. Microbiol.">
        <title>High frequency of phylogenetically diverse reductive dehalogenase-homologous genes in deep subseafloor sedimentary metagenomes.</title>
        <authorList>
            <person name="Kawai M."/>
            <person name="Futagami T."/>
            <person name="Toyoda A."/>
            <person name="Takaki Y."/>
            <person name="Nishi S."/>
            <person name="Hori S."/>
            <person name="Arai W."/>
            <person name="Tsubouchi T."/>
            <person name="Morono Y."/>
            <person name="Uchiyama I."/>
            <person name="Ito T."/>
            <person name="Fujiyama A."/>
            <person name="Inagaki F."/>
            <person name="Takami H."/>
        </authorList>
    </citation>
    <scope>NUCLEOTIDE SEQUENCE</scope>
    <source>
        <strain evidence="1">Expedition CK06-06</strain>
    </source>
</reference>
<feature type="non-terminal residue" evidence="1">
    <location>
        <position position="1"/>
    </location>
</feature>
<proteinExistence type="predicted"/>
<evidence type="ECO:0000313" key="1">
    <source>
        <dbReference type="EMBL" id="GAI90907.1"/>
    </source>
</evidence>
<protein>
    <submittedName>
        <fullName evidence="1">Uncharacterized protein</fullName>
    </submittedName>
</protein>
<organism evidence="1">
    <name type="scientific">marine sediment metagenome</name>
    <dbReference type="NCBI Taxonomy" id="412755"/>
    <lineage>
        <taxon>unclassified sequences</taxon>
        <taxon>metagenomes</taxon>
        <taxon>ecological metagenomes</taxon>
    </lineage>
</organism>
<dbReference type="AlphaFoldDB" id="X1SD12"/>
<sequence length="217" mass="24592">VDKTFEKPMGLLLSGTDLVAVDTIGCRLIGINDAVHIEMAAEKGFGINNFEEINVIPSKNLIDQYKIELMHDVDKIPIPKHPSRTYFRGTEKACKTGCLGLESTRAPPEQKIRPYAFVYGKGHDTKELDKHSGPFIVNGPCAVSELKDYFDKRQETQKTKVYYIEEHVDLQKAYKYAMEAGRIKLSDLSEDMPIPVERFLQLIMECRNNGGIFMSFV</sequence>
<gene>
    <name evidence="1" type="ORF">S12H4_36398</name>
</gene>
<name>X1SD12_9ZZZZ</name>
<comment type="caution">
    <text evidence="1">The sequence shown here is derived from an EMBL/GenBank/DDBJ whole genome shotgun (WGS) entry which is preliminary data.</text>
</comment>
<dbReference type="EMBL" id="BARW01021696">
    <property type="protein sequence ID" value="GAI90907.1"/>
    <property type="molecule type" value="Genomic_DNA"/>
</dbReference>
<accession>X1SD12</accession>